<dbReference type="InterPro" id="IPR036737">
    <property type="entry name" value="OmpA-like_sf"/>
</dbReference>
<feature type="region of interest" description="Disordered" evidence="4">
    <location>
        <begin position="156"/>
        <end position="185"/>
    </location>
</feature>
<evidence type="ECO:0000313" key="8">
    <source>
        <dbReference type="Proteomes" id="UP001501710"/>
    </source>
</evidence>
<evidence type="ECO:0000256" key="1">
    <source>
        <dbReference type="ARBA" id="ARBA00004442"/>
    </source>
</evidence>
<organism evidence="7 8">
    <name type="scientific">Actinomadura meridiana</name>
    <dbReference type="NCBI Taxonomy" id="559626"/>
    <lineage>
        <taxon>Bacteria</taxon>
        <taxon>Bacillati</taxon>
        <taxon>Actinomycetota</taxon>
        <taxon>Actinomycetes</taxon>
        <taxon>Streptosporangiales</taxon>
        <taxon>Thermomonosporaceae</taxon>
        <taxon>Actinomadura</taxon>
    </lineage>
</organism>
<dbReference type="PANTHER" id="PTHR30329">
    <property type="entry name" value="STATOR ELEMENT OF FLAGELLAR MOTOR COMPLEX"/>
    <property type="match status" value="1"/>
</dbReference>
<keyword evidence="2 3" id="KW-0472">Membrane</keyword>
<feature type="chain" id="PRO_5045825219" description="OmpA-like domain-containing protein" evidence="5">
    <location>
        <begin position="24"/>
        <end position="185"/>
    </location>
</feature>
<dbReference type="RefSeq" id="WP_344888738.1">
    <property type="nucleotide sequence ID" value="NZ_BAABAS010000003.1"/>
</dbReference>
<dbReference type="Proteomes" id="UP001501710">
    <property type="component" value="Unassembled WGS sequence"/>
</dbReference>
<dbReference type="InterPro" id="IPR006664">
    <property type="entry name" value="OMP_bac"/>
</dbReference>
<dbReference type="PRINTS" id="PR01021">
    <property type="entry name" value="OMPADOMAIN"/>
</dbReference>
<feature type="compositionally biased region" description="Basic and acidic residues" evidence="4">
    <location>
        <begin position="176"/>
        <end position="185"/>
    </location>
</feature>
<name>A0ABP8BSD9_9ACTN</name>
<dbReference type="PANTHER" id="PTHR30329:SF20">
    <property type="entry name" value="EXPORTED PROTEIN"/>
    <property type="match status" value="1"/>
</dbReference>
<protein>
    <recommendedName>
        <fullName evidence="6">OmpA-like domain-containing protein</fullName>
    </recommendedName>
</protein>
<gene>
    <name evidence="7" type="ORF">GCM10022254_04420</name>
</gene>
<dbReference type="Pfam" id="PF00691">
    <property type="entry name" value="OmpA"/>
    <property type="match status" value="1"/>
</dbReference>
<evidence type="ECO:0000256" key="3">
    <source>
        <dbReference type="PROSITE-ProRule" id="PRU00473"/>
    </source>
</evidence>
<dbReference type="Gene3D" id="3.30.1330.60">
    <property type="entry name" value="OmpA-like domain"/>
    <property type="match status" value="1"/>
</dbReference>
<proteinExistence type="predicted"/>
<keyword evidence="8" id="KW-1185">Reference proteome</keyword>
<dbReference type="EMBL" id="BAABAS010000003">
    <property type="protein sequence ID" value="GAA4224600.1"/>
    <property type="molecule type" value="Genomic_DNA"/>
</dbReference>
<comment type="caution">
    <text evidence="7">The sequence shown here is derived from an EMBL/GenBank/DDBJ whole genome shotgun (WGS) entry which is preliminary data.</text>
</comment>
<feature type="signal peptide" evidence="5">
    <location>
        <begin position="1"/>
        <end position="23"/>
    </location>
</feature>
<dbReference type="SUPFAM" id="SSF103088">
    <property type="entry name" value="OmpA-like"/>
    <property type="match status" value="1"/>
</dbReference>
<sequence>MRRPTIIAAALALTLAVPTMARAEPDAPDGNITDSVLSIDTNAAVLGIDLSKSVIPLEEEETNGAQITVRLSADVLFDFNKATLTATARRRIADLAPRLRTARGTVLVSGHSDSLGDATYNQTLSEQRAEAVKTELENALKGVTLRFQATGYGEARPVAPNELDGKDNPSGRAKNRRVEITYEKA</sequence>
<dbReference type="InterPro" id="IPR050330">
    <property type="entry name" value="Bact_OuterMem_StrucFunc"/>
</dbReference>
<feature type="domain" description="OmpA-like" evidence="6">
    <location>
        <begin position="64"/>
        <end position="185"/>
    </location>
</feature>
<comment type="subcellular location">
    <subcellularLocation>
        <location evidence="1">Cell outer membrane</location>
    </subcellularLocation>
</comment>
<accession>A0ABP8BSD9</accession>
<evidence type="ECO:0000256" key="5">
    <source>
        <dbReference type="SAM" id="SignalP"/>
    </source>
</evidence>
<evidence type="ECO:0000313" key="7">
    <source>
        <dbReference type="EMBL" id="GAA4224600.1"/>
    </source>
</evidence>
<evidence type="ECO:0000256" key="4">
    <source>
        <dbReference type="SAM" id="MobiDB-lite"/>
    </source>
</evidence>
<dbReference type="PROSITE" id="PS51123">
    <property type="entry name" value="OMPA_2"/>
    <property type="match status" value="1"/>
</dbReference>
<reference evidence="8" key="1">
    <citation type="journal article" date="2019" name="Int. J. Syst. Evol. Microbiol.">
        <title>The Global Catalogue of Microorganisms (GCM) 10K type strain sequencing project: providing services to taxonomists for standard genome sequencing and annotation.</title>
        <authorList>
            <consortium name="The Broad Institute Genomics Platform"/>
            <consortium name="The Broad Institute Genome Sequencing Center for Infectious Disease"/>
            <person name="Wu L."/>
            <person name="Ma J."/>
        </authorList>
    </citation>
    <scope>NUCLEOTIDE SEQUENCE [LARGE SCALE GENOMIC DNA]</scope>
    <source>
        <strain evidence="8">JCM 17440</strain>
    </source>
</reference>
<dbReference type="CDD" id="cd07185">
    <property type="entry name" value="OmpA_C-like"/>
    <property type="match status" value="1"/>
</dbReference>
<keyword evidence="5" id="KW-0732">Signal</keyword>
<evidence type="ECO:0000259" key="6">
    <source>
        <dbReference type="PROSITE" id="PS51123"/>
    </source>
</evidence>
<evidence type="ECO:0000256" key="2">
    <source>
        <dbReference type="ARBA" id="ARBA00023136"/>
    </source>
</evidence>
<dbReference type="InterPro" id="IPR006665">
    <property type="entry name" value="OmpA-like"/>
</dbReference>